<feature type="transmembrane region" description="Helical" evidence="1">
    <location>
        <begin position="207"/>
        <end position="229"/>
    </location>
</feature>
<sequence length="564" mass="63108">MPGILISSKDWDEVESNTKMTNLGTGSQGQKLHTPMRGISAFTATFKVMFKEEFRKNIEFAKARQVILFPLLLSVVTMISTIGLQFLVGDSAAQTSDIESKTFTWQELRFGLHLPLLVFSLGMGTFAFMGREALIRRTGTKNFLLASPALQPLPNSIAHFVYFVKDLCFYVLLILSPIIFGMFLGIGLETVASINTPLEISSLPWTWIAMVVTLAQGLVFSFLASALWMRGRPYTILGPMLIVLFGISAGIGMFDLEWFLLGLKVQSSQNILIAIFSFIVCIGLGYLSSLLIVDDFDVSVVEKGDMLQPIYQRLGFLGKGEVRLIVAKEFVDLFRSGSIKKMTVSYAIPLLVLLGMAWLIDFAEAPIPINLLSYAPFLGFFGFNFYSWLTILDSPEFMNGLPLRVPQLIRAKVVVYFLATSWISLIFIVLMAWRLDEWASLPTSIIVMFANSIYIVALTAYLMGLRPNQAIFDASIMVWFWIGTVLPLLGLFLLSFTQGDVSLYGNWWERASQDGLAATAAMYDESLVQQGYMGMIIISVILLMASTLLWKLMDRRWGDSHFNN</sequence>
<evidence type="ECO:0008006" key="3">
    <source>
        <dbReference type="Google" id="ProtNLM"/>
    </source>
</evidence>
<evidence type="ECO:0000256" key="1">
    <source>
        <dbReference type="SAM" id="Phobius"/>
    </source>
</evidence>
<feature type="transmembrane region" description="Helical" evidence="1">
    <location>
        <begin position="476"/>
        <end position="496"/>
    </location>
</feature>
<feature type="transmembrane region" description="Helical" evidence="1">
    <location>
        <begin position="236"/>
        <end position="259"/>
    </location>
</feature>
<feature type="transmembrane region" description="Helical" evidence="1">
    <location>
        <begin position="66"/>
        <end position="88"/>
    </location>
</feature>
<name>A0A1B1TF50_9ARCH</name>
<feature type="transmembrane region" description="Helical" evidence="1">
    <location>
        <begin position="343"/>
        <end position="360"/>
    </location>
</feature>
<evidence type="ECO:0000313" key="2">
    <source>
        <dbReference type="EMBL" id="ANV80899.1"/>
    </source>
</evidence>
<keyword evidence="1" id="KW-0812">Transmembrane</keyword>
<reference evidence="2" key="1">
    <citation type="submission" date="2014-11" db="EMBL/GenBank/DDBJ databases">
        <authorList>
            <person name="Zhu J."/>
            <person name="Qi W."/>
            <person name="Song R."/>
        </authorList>
    </citation>
    <scope>NUCLEOTIDE SEQUENCE</scope>
</reference>
<protein>
    <recommendedName>
        <fullName evidence="3">ABC-2 type transport system permease protein</fullName>
    </recommendedName>
</protein>
<feature type="transmembrane region" description="Helical" evidence="1">
    <location>
        <begin position="372"/>
        <end position="392"/>
    </location>
</feature>
<proteinExistence type="predicted"/>
<organism evidence="2">
    <name type="scientific">uncultured Poseidoniia archaeon</name>
    <dbReference type="NCBI Taxonomy" id="1697135"/>
    <lineage>
        <taxon>Archaea</taxon>
        <taxon>Methanobacteriati</taxon>
        <taxon>Thermoplasmatota</taxon>
        <taxon>Candidatus Poseidoniia</taxon>
        <taxon>environmental samples</taxon>
    </lineage>
</organism>
<feature type="transmembrane region" description="Helical" evidence="1">
    <location>
        <begin position="108"/>
        <end position="129"/>
    </location>
</feature>
<feature type="transmembrane region" description="Helical" evidence="1">
    <location>
        <begin position="167"/>
        <end position="187"/>
    </location>
</feature>
<keyword evidence="1" id="KW-1133">Transmembrane helix</keyword>
<reference evidence="2" key="2">
    <citation type="journal article" date="2015" name="ISME J.">
        <title>A new class of marine Euryarchaeota group II from the Mediterranean deep chlorophyll maximum.</title>
        <authorList>
            <person name="Martin-Cuadrado A.B."/>
            <person name="Garcia-Heredia I."/>
            <person name="Molto A.G."/>
            <person name="Lopez-Ubeda R."/>
            <person name="Kimes N."/>
            <person name="Lopez-Garcia P."/>
            <person name="Moreira D."/>
            <person name="Rodriguez-Valera F."/>
        </authorList>
    </citation>
    <scope>NUCLEOTIDE SEQUENCE</scope>
</reference>
<feature type="transmembrane region" description="Helical" evidence="1">
    <location>
        <begin position="445"/>
        <end position="464"/>
    </location>
</feature>
<keyword evidence="1" id="KW-0472">Membrane</keyword>
<dbReference type="EMBL" id="KP211911">
    <property type="protein sequence ID" value="ANV80899.1"/>
    <property type="molecule type" value="Genomic_DNA"/>
</dbReference>
<accession>A0A1B1TF50</accession>
<dbReference type="AlphaFoldDB" id="A0A1B1TF50"/>
<feature type="transmembrane region" description="Helical" evidence="1">
    <location>
        <begin position="271"/>
        <end position="293"/>
    </location>
</feature>
<feature type="transmembrane region" description="Helical" evidence="1">
    <location>
        <begin position="532"/>
        <end position="550"/>
    </location>
</feature>
<feature type="transmembrane region" description="Helical" evidence="1">
    <location>
        <begin position="413"/>
        <end position="433"/>
    </location>
</feature>